<dbReference type="AlphaFoldDB" id="A0A927N635"/>
<name>A0A927N635_9ACTN</name>
<organism evidence="3 4">
    <name type="scientific">Actinopolymorpha pittospori</name>
    <dbReference type="NCBI Taxonomy" id="648752"/>
    <lineage>
        <taxon>Bacteria</taxon>
        <taxon>Bacillati</taxon>
        <taxon>Actinomycetota</taxon>
        <taxon>Actinomycetes</taxon>
        <taxon>Propionibacteriales</taxon>
        <taxon>Actinopolymorphaceae</taxon>
        <taxon>Actinopolymorpha</taxon>
    </lineage>
</organism>
<reference evidence="3" key="1">
    <citation type="submission" date="2020-10" db="EMBL/GenBank/DDBJ databases">
        <title>Sequencing the genomes of 1000 actinobacteria strains.</title>
        <authorList>
            <person name="Klenk H.-P."/>
        </authorList>
    </citation>
    <scope>NUCLEOTIDE SEQUENCE</scope>
    <source>
        <strain evidence="3">DSM 45354</strain>
    </source>
</reference>
<feature type="domain" description="DUF1707" evidence="2">
    <location>
        <begin position="16"/>
        <end position="67"/>
    </location>
</feature>
<dbReference type="PANTHER" id="PTHR40763">
    <property type="entry name" value="MEMBRANE PROTEIN-RELATED"/>
    <property type="match status" value="1"/>
</dbReference>
<protein>
    <recommendedName>
        <fullName evidence="2">DUF1707 domain-containing protein</fullName>
    </recommendedName>
</protein>
<dbReference type="InterPro" id="IPR012551">
    <property type="entry name" value="DUF1707_SHOCT-like"/>
</dbReference>
<evidence type="ECO:0000313" key="4">
    <source>
        <dbReference type="Proteomes" id="UP000638648"/>
    </source>
</evidence>
<evidence type="ECO:0000313" key="3">
    <source>
        <dbReference type="EMBL" id="MBE1612824.1"/>
    </source>
</evidence>
<feature type="compositionally biased region" description="Polar residues" evidence="1">
    <location>
        <begin position="1"/>
        <end position="16"/>
    </location>
</feature>
<keyword evidence="4" id="KW-1185">Reference proteome</keyword>
<dbReference type="Pfam" id="PF08044">
    <property type="entry name" value="DUF1707"/>
    <property type="match status" value="1"/>
</dbReference>
<dbReference type="EMBL" id="JADBEM010000001">
    <property type="protein sequence ID" value="MBE1612824.1"/>
    <property type="molecule type" value="Genomic_DNA"/>
</dbReference>
<dbReference type="PANTHER" id="PTHR40763:SF4">
    <property type="entry name" value="DUF1707 DOMAIN-CONTAINING PROTEIN"/>
    <property type="match status" value="1"/>
</dbReference>
<feature type="region of interest" description="Disordered" evidence="1">
    <location>
        <begin position="1"/>
        <end position="22"/>
    </location>
</feature>
<proteinExistence type="predicted"/>
<evidence type="ECO:0000256" key="1">
    <source>
        <dbReference type="SAM" id="MobiDB-lite"/>
    </source>
</evidence>
<feature type="compositionally biased region" description="Low complexity" evidence="1">
    <location>
        <begin position="71"/>
        <end position="83"/>
    </location>
</feature>
<feature type="region of interest" description="Disordered" evidence="1">
    <location>
        <begin position="69"/>
        <end position="98"/>
    </location>
</feature>
<sequence>MTNLPEPTRPTAQSHLRASDTDRERVVKVLAEALTDGRLTVDEHAERLDAVYGAKTMGELEPITYDLAVSPQGHPQQPQHPQQSHAGNGPVVDPTGANSNVDQMVAIFGGVERKGRWRVRRKSRAITIFGGAELDMTEATFDAPLVEIEVFAMLGGIDVTVPEGVVVRNECGSILGGVSASGGDTTPPPGAPVVVLKGLTILGGVDVHPPKRRRKWH</sequence>
<gene>
    <name evidence="3" type="ORF">HEB94_009672</name>
</gene>
<dbReference type="RefSeq" id="WP_192755802.1">
    <property type="nucleotide sequence ID" value="NZ_BAABJL010000084.1"/>
</dbReference>
<accession>A0A927N635</accession>
<dbReference type="Proteomes" id="UP000638648">
    <property type="component" value="Unassembled WGS sequence"/>
</dbReference>
<comment type="caution">
    <text evidence="3">The sequence shown here is derived from an EMBL/GenBank/DDBJ whole genome shotgun (WGS) entry which is preliminary data.</text>
</comment>
<evidence type="ECO:0000259" key="2">
    <source>
        <dbReference type="Pfam" id="PF08044"/>
    </source>
</evidence>